<dbReference type="InterPro" id="IPR010272">
    <property type="entry name" value="T6SS_TssF"/>
</dbReference>
<sequence>MFERTFQTELDYLYQLCEEIGRTHPRVAPVLGRDADPGVSRLVQSLAFSFARLRERIDDELPEVIHPVIETLCPALLRAFPSGTMLELEPTLKARTRQTIEKGRRFDSRPVEGIVCSFATTEECVMQPIVLRGVEALGAERRQLRLSIELFEGVKLSEIDSLSLYFAADLSQALDLRAHLVRKTEAITVRANGREISLGDGRTFRRPGFADPHLPGRHRLGTPLLLAREYFAFPNKFARLQLLGLQLAELGEGRAFEVEIRLAEPLPSHVAFDATSVKLHVVPTVQLSAPRVMTVSTEPEEERWSLRAMVPGDDTEIFSVERIAVVERGTLRSKPVPAWASLIPPPLDGTEDGTLFYELHRRRSAVGPELDVVLSFGTAIKAIPPGGDLEVALVTTQLRRAARLEIGDVSEGANAANAVVAFRNVTPVTRAAPAVLDGDRLWHFFRYFKLGLPSLAERSELAALLARANLPAWGRWPGAKENANEFEALLDVRWRRTHLTSEAVARIGVELDVHVDESRFTGAGDLFLFGEVLELLLAGAANEEDSIRLNLHDRAGQLLFAYDFRRGTRAP</sequence>
<protein>
    <submittedName>
        <fullName evidence="1">Type VI secretion system baseplate subunit TssF</fullName>
    </submittedName>
</protein>
<accession>A0ABZ2K075</accession>
<reference evidence="1 2" key="1">
    <citation type="submission" date="2021-12" db="EMBL/GenBank/DDBJ databases">
        <title>Discovery of the Pendulisporaceae a myxobacterial family with distinct sporulation behavior and unique specialized metabolism.</title>
        <authorList>
            <person name="Garcia R."/>
            <person name="Popoff A."/>
            <person name="Bader C.D."/>
            <person name="Loehr J."/>
            <person name="Walesch S."/>
            <person name="Walt C."/>
            <person name="Boldt J."/>
            <person name="Bunk B."/>
            <person name="Haeckl F.J.F.P.J."/>
            <person name="Gunesch A.P."/>
            <person name="Birkelbach J."/>
            <person name="Nuebel U."/>
            <person name="Pietschmann T."/>
            <person name="Bach T."/>
            <person name="Mueller R."/>
        </authorList>
    </citation>
    <scope>NUCLEOTIDE SEQUENCE [LARGE SCALE GENOMIC DNA]</scope>
    <source>
        <strain evidence="1 2">MSr12523</strain>
    </source>
</reference>
<dbReference type="Pfam" id="PF05947">
    <property type="entry name" value="T6SS_TssF"/>
    <property type="match status" value="1"/>
</dbReference>
<dbReference type="NCBIfam" id="TIGR03359">
    <property type="entry name" value="VI_chp_6"/>
    <property type="match status" value="1"/>
</dbReference>
<dbReference type="RefSeq" id="WP_394842748.1">
    <property type="nucleotide sequence ID" value="NZ_CP089982.1"/>
</dbReference>
<gene>
    <name evidence="1" type="primary">tssF</name>
    <name evidence="1" type="ORF">LZC95_37465</name>
</gene>
<proteinExistence type="predicted"/>
<name>A0ABZ2K075_9BACT</name>
<evidence type="ECO:0000313" key="2">
    <source>
        <dbReference type="Proteomes" id="UP001379533"/>
    </source>
</evidence>
<evidence type="ECO:0000313" key="1">
    <source>
        <dbReference type="EMBL" id="WXA92130.1"/>
    </source>
</evidence>
<dbReference type="EMBL" id="CP089982">
    <property type="protein sequence ID" value="WXA92130.1"/>
    <property type="molecule type" value="Genomic_DNA"/>
</dbReference>
<keyword evidence="2" id="KW-1185">Reference proteome</keyword>
<dbReference type="PANTHER" id="PTHR35370:SF1">
    <property type="entry name" value="TYPE VI SECRETION SYSTEM COMPONENT TSSF1"/>
    <property type="match status" value="1"/>
</dbReference>
<organism evidence="1 2">
    <name type="scientific">Pendulispora brunnea</name>
    <dbReference type="NCBI Taxonomy" id="2905690"/>
    <lineage>
        <taxon>Bacteria</taxon>
        <taxon>Pseudomonadati</taxon>
        <taxon>Myxococcota</taxon>
        <taxon>Myxococcia</taxon>
        <taxon>Myxococcales</taxon>
        <taxon>Sorangiineae</taxon>
        <taxon>Pendulisporaceae</taxon>
        <taxon>Pendulispora</taxon>
    </lineage>
</organism>
<dbReference type="PANTHER" id="PTHR35370">
    <property type="entry name" value="CYTOPLASMIC PROTEIN-RELATED-RELATED"/>
    <property type="match status" value="1"/>
</dbReference>
<dbReference type="Proteomes" id="UP001379533">
    <property type="component" value="Chromosome"/>
</dbReference>